<evidence type="ECO:0000313" key="2">
    <source>
        <dbReference type="EMBL" id="CAG9822217.1"/>
    </source>
</evidence>
<keyword evidence="3" id="KW-1185">Reference proteome</keyword>
<dbReference type="AlphaFoldDB" id="A0A9N9SM45"/>
<dbReference type="EMBL" id="OU896711">
    <property type="protein sequence ID" value="CAG9822217.1"/>
    <property type="molecule type" value="Genomic_DNA"/>
</dbReference>
<protein>
    <submittedName>
        <fullName evidence="2">Uncharacterized protein</fullName>
    </submittedName>
</protein>
<reference evidence="2" key="2">
    <citation type="submission" date="2022-10" db="EMBL/GenBank/DDBJ databases">
        <authorList>
            <consortium name="ENA_rothamsted_submissions"/>
            <consortium name="culmorum"/>
            <person name="King R."/>
        </authorList>
    </citation>
    <scope>NUCLEOTIDE SEQUENCE</scope>
</reference>
<dbReference type="PANTHER" id="PTHR47018">
    <property type="entry name" value="CXC DOMAIN-CONTAINING PROTEIN-RELATED"/>
    <property type="match status" value="1"/>
</dbReference>
<evidence type="ECO:0000256" key="1">
    <source>
        <dbReference type="SAM" id="MobiDB-lite"/>
    </source>
</evidence>
<evidence type="ECO:0000313" key="3">
    <source>
        <dbReference type="Proteomes" id="UP001153737"/>
    </source>
</evidence>
<accession>A0A9N9SM45</accession>
<feature type="compositionally biased region" description="Basic and acidic residues" evidence="1">
    <location>
        <begin position="8"/>
        <end position="21"/>
    </location>
</feature>
<sequence>MALSCYGRKRDQTSSNQMHREGISASSNIVMEVTVQLCRMLVRRAREENAALDNIDFKSTSNTSAGVFHGPCISIFQCRRRGESQGEIRTFATSHRNVSKQGDRGVPELPDFYAEIPDCTLPQNNPPAPGCSFEIGSRLNSSEKFVLPINGNPDSYLAIDHAHEQNIAKVKENRGAVGLTSDPSALRRWTIGGPEICRLLNEFNHSEDAHHDEVSFSRTHHEQAKSYQSRFADHFATLKVAFLAYENSFSVQETELNAIDSSVVVGTDAVQTMYDAVEKSESYKSFVDERLVKESGSLYDPIRKSILENLLKKLSEVDPPHGCEGLIIDGAVLVHNIKPRPDVKTFKSYVGQLISNIGYTRKQMKIFRVDIAWDLYSSSSLKEASRSSRGTEVRRKDIPNEGPGGNLGQHPAMPKIAGTQPPPSKEQRRYTPPTPSPSSTILGMDA</sequence>
<reference evidence="2" key="1">
    <citation type="submission" date="2022-01" db="EMBL/GenBank/DDBJ databases">
        <authorList>
            <person name="King R."/>
        </authorList>
    </citation>
    <scope>NUCLEOTIDE SEQUENCE</scope>
</reference>
<name>A0A9N9SM45_PHACE</name>
<dbReference type="OrthoDB" id="6149742at2759"/>
<feature type="region of interest" description="Disordered" evidence="1">
    <location>
        <begin position="384"/>
        <end position="446"/>
    </location>
</feature>
<organism evidence="2 3">
    <name type="scientific">Phaedon cochleariae</name>
    <name type="common">Mustard beetle</name>
    <dbReference type="NCBI Taxonomy" id="80249"/>
    <lineage>
        <taxon>Eukaryota</taxon>
        <taxon>Metazoa</taxon>
        <taxon>Ecdysozoa</taxon>
        <taxon>Arthropoda</taxon>
        <taxon>Hexapoda</taxon>
        <taxon>Insecta</taxon>
        <taxon>Pterygota</taxon>
        <taxon>Neoptera</taxon>
        <taxon>Endopterygota</taxon>
        <taxon>Coleoptera</taxon>
        <taxon>Polyphaga</taxon>
        <taxon>Cucujiformia</taxon>
        <taxon>Chrysomeloidea</taxon>
        <taxon>Chrysomelidae</taxon>
        <taxon>Chrysomelinae</taxon>
        <taxon>Chrysomelini</taxon>
        <taxon>Phaedon</taxon>
    </lineage>
</organism>
<feature type="region of interest" description="Disordered" evidence="1">
    <location>
        <begin position="1"/>
        <end position="21"/>
    </location>
</feature>
<dbReference type="Proteomes" id="UP001153737">
    <property type="component" value="Chromosome 5"/>
</dbReference>
<proteinExistence type="predicted"/>
<feature type="compositionally biased region" description="Basic and acidic residues" evidence="1">
    <location>
        <begin position="384"/>
        <end position="399"/>
    </location>
</feature>
<gene>
    <name evidence="2" type="ORF">PHAECO_LOCUS9699</name>
</gene>